<dbReference type="GO" id="GO:0043190">
    <property type="term" value="C:ATP-binding cassette (ABC) transporter complex"/>
    <property type="evidence" value="ECO:0007669"/>
    <property type="project" value="InterPro"/>
</dbReference>
<comment type="caution">
    <text evidence="11">The sequence shown here is derived from an EMBL/GenBank/DDBJ whole genome shotgun (WGS) entry which is preliminary data.</text>
</comment>
<evidence type="ECO:0000313" key="11">
    <source>
        <dbReference type="EMBL" id="MBB3066379.1"/>
    </source>
</evidence>
<dbReference type="AlphaFoldDB" id="A0A839SWG6"/>
<evidence type="ECO:0000256" key="8">
    <source>
        <dbReference type="ARBA" id="ARBA00023136"/>
    </source>
</evidence>
<feature type="transmembrane region" description="Helical" evidence="9">
    <location>
        <begin position="177"/>
        <end position="201"/>
    </location>
</feature>
<dbReference type="InterPro" id="IPR000515">
    <property type="entry name" value="MetI-like"/>
</dbReference>
<dbReference type="InterPro" id="IPR035906">
    <property type="entry name" value="MetI-like_sf"/>
</dbReference>
<dbReference type="EMBL" id="JACHXA010000008">
    <property type="protein sequence ID" value="MBB3066379.1"/>
    <property type="molecule type" value="Genomic_DNA"/>
</dbReference>
<accession>A0A839SWG6</accession>
<dbReference type="NCBIfam" id="TIGR01726">
    <property type="entry name" value="HEQRo_perm_3TM"/>
    <property type="match status" value="1"/>
</dbReference>
<dbReference type="GO" id="GO:0022857">
    <property type="term" value="F:transmembrane transporter activity"/>
    <property type="evidence" value="ECO:0007669"/>
    <property type="project" value="InterPro"/>
</dbReference>
<dbReference type="PANTHER" id="PTHR30614">
    <property type="entry name" value="MEMBRANE COMPONENT OF AMINO ACID ABC TRANSPORTER"/>
    <property type="match status" value="1"/>
</dbReference>
<name>A0A839SWG6_9PROT</name>
<evidence type="ECO:0000256" key="3">
    <source>
        <dbReference type="ARBA" id="ARBA00022448"/>
    </source>
</evidence>
<feature type="transmembrane region" description="Helical" evidence="9">
    <location>
        <begin position="69"/>
        <end position="91"/>
    </location>
</feature>
<dbReference type="InterPro" id="IPR043429">
    <property type="entry name" value="ArtM/GltK/GlnP/TcyL/YhdX-like"/>
</dbReference>
<keyword evidence="6 9" id="KW-0812">Transmembrane</keyword>
<protein>
    <submittedName>
        <fullName evidence="11">Octopine/nopaline transport system permease protein/arginine/ornithine transport system permease protein</fullName>
    </submittedName>
</protein>
<dbReference type="Pfam" id="PF00528">
    <property type="entry name" value="BPD_transp_1"/>
    <property type="match status" value="1"/>
</dbReference>
<keyword evidence="5" id="KW-0997">Cell inner membrane</keyword>
<dbReference type="SUPFAM" id="SSF161098">
    <property type="entry name" value="MetI-like"/>
    <property type="match status" value="1"/>
</dbReference>
<reference evidence="11 12" key="1">
    <citation type="submission" date="2020-08" db="EMBL/GenBank/DDBJ databases">
        <title>Genomic Encyclopedia of Type Strains, Phase III (KMG-III): the genomes of soil and plant-associated and newly described type strains.</title>
        <authorList>
            <person name="Whitman W."/>
        </authorList>
    </citation>
    <scope>NUCLEOTIDE SEQUENCE [LARGE SCALE GENOMIC DNA]</scope>
    <source>
        <strain evidence="11 12">CECT 8803</strain>
    </source>
</reference>
<keyword evidence="8 9" id="KW-0472">Membrane</keyword>
<evidence type="ECO:0000256" key="1">
    <source>
        <dbReference type="ARBA" id="ARBA00004429"/>
    </source>
</evidence>
<dbReference type="GO" id="GO:0006865">
    <property type="term" value="P:amino acid transport"/>
    <property type="evidence" value="ECO:0007669"/>
    <property type="project" value="TreeGrafter"/>
</dbReference>
<dbReference type="InterPro" id="IPR010065">
    <property type="entry name" value="AA_ABC_transptr_permease_3TM"/>
</dbReference>
<keyword evidence="12" id="KW-1185">Reference proteome</keyword>
<keyword evidence="4" id="KW-1003">Cell membrane</keyword>
<keyword evidence="3 9" id="KW-0813">Transport</keyword>
<proteinExistence type="inferred from homology"/>
<feature type="transmembrane region" description="Helical" evidence="9">
    <location>
        <begin position="103"/>
        <end position="122"/>
    </location>
</feature>
<dbReference type="CDD" id="cd06261">
    <property type="entry name" value="TM_PBP2"/>
    <property type="match status" value="1"/>
</dbReference>
<feature type="transmembrane region" description="Helical" evidence="9">
    <location>
        <begin position="33"/>
        <end position="57"/>
    </location>
</feature>
<dbReference type="PROSITE" id="PS50928">
    <property type="entry name" value="ABC_TM1"/>
    <property type="match status" value="1"/>
</dbReference>
<evidence type="ECO:0000313" key="12">
    <source>
        <dbReference type="Proteomes" id="UP000581135"/>
    </source>
</evidence>
<evidence type="ECO:0000256" key="7">
    <source>
        <dbReference type="ARBA" id="ARBA00022989"/>
    </source>
</evidence>
<dbReference type="PANTHER" id="PTHR30614:SF10">
    <property type="entry name" value="ARGININE ABC TRANSPORTER PERMEASE PROTEIN ARTM"/>
    <property type="match status" value="1"/>
</dbReference>
<organism evidence="11 12">
    <name type="scientific">Limibacillus halophilus</name>
    <dbReference type="NCBI Taxonomy" id="1579333"/>
    <lineage>
        <taxon>Bacteria</taxon>
        <taxon>Pseudomonadati</taxon>
        <taxon>Pseudomonadota</taxon>
        <taxon>Alphaproteobacteria</taxon>
        <taxon>Rhodospirillales</taxon>
        <taxon>Rhodovibrionaceae</taxon>
        <taxon>Limibacillus</taxon>
    </lineage>
</organism>
<evidence type="ECO:0000256" key="5">
    <source>
        <dbReference type="ARBA" id="ARBA00022519"/>
    </source>
</evidence>
<dbReference type="Gene3D" id="1.10.3720.10">
    <property type="entry name" value="MetI-like"/>
    <property type="match status" value="1"/>
</dbReference>
<dbReference type="RefSeq" id="WP_183417199.1">
    <property type="nucleotide sequence ID" value="NZ_JACHXA010000008.1"/>
</dbReference>
<comment type="similarity">
    <text evidence="2">Belongs to the binding-protein-dependent transport system permease family. HisMQ subfamily.</text>
</comment>
<gene>
    <name evidence="11" type="ORF">FHR98_002685</name>
</gene>
<evidence type="ECO:0000256" key="4">
    <source>
        <dbReference type="ARBA" id="ARBA00022475"/>
    </source>
</evidence>
<dbReference type="Proteomes" id="UP000581135">
    <property type="component" value="Unassembled WGS sequence"/>
</dbReference>
<evidence type="ECO:0000256" key="2">
    <source>
        <dbReference type="ARBA" id="ARBA00010072"/>
    </source>
</evidence>
<comment type="subcellular location">
    <subcellularLocation>
        <location evidence="1">Cell inner membrane</location>
        <topology evidence="1">Multi-pass membrane protein</topology>
    </subcellularLocation>
    <subcellularLocation>
        <location evidence="9">Cell membrane</location>
        <topology evidence="9">Multi-pass membrane protein</topology>
    </subcellularLocation>
</comment>
<feature type="domain" description="ABC transmembrane type-1" evidence="10">
    <location>
        <begin position="33"/>
        <end position="231"/>
    </location>
</feature>
<feature type="transmembrane region" description="Helical" evidence="9">
    <location>
        <begin position="213"/>
        <end position="231"/>
    </location>
</feature>
<evidence type="ECO:0000256" key="9">
    <source>
        <dbReference type="RuleBase" id="RU363032"/>
    </source>
</evidence>
<keyword evidence="7 9" id="KW-1133">Transmembrane helix</keyword>
<evidence type="ECO:0000256" key="6">
    <source>
        <dbReference type="ARBA" id="ARBA00022692"/>
    </source>
</evidence>
<evidence type="ECO:0000259" key="10">
    <source>
        <dbReference type="PROSITE" id="PS50928"/>
    </source>
</evidence>
<sequence>MPDISWLPVIDWGDYSGWGPLTYEYLGRYSRGFMVTLGVTFSTLLVGFFIAIPVAVMRLSRNPLIRVPTFAYMFFFRGTPLIVQLYLFYYGSGQFRPELQNMGIWWFFREPLYVSLLVYLLNTTAYTAEIFRGAIQAVPFGEIEAAKVIGMSSMKRFRRIIFPKAIRIGFPAYTNEVVFLFQAVVIISLVTVMDLFGVARAAQSYSYRIYEPLFFVGIVYLASSYAIFYFMGRVETMMMRHVRDRGDVEAAKALTAKKTFALR</sequence>